<dbReference type="AlphaFoldDB" id="A0AAU9CSQ9"/>
<dbReference type="EMBL" id="AP025314">
    <property type="protein sequence ID" value="BDD11148.1"/>
    <property type="molecule type" value="Genomic_DNA"/>
</dbReference>
<organism evidence="3 4">
    <name type="scientific">Fulvitalea axinellae</name>
    <dbReference type="NCBI Taxonomy" id="1182444"/>
    <lineage>
        <taxon>Bacteria</taxon>
        <taxon>Pseudomonadati</taxon>
        <taxon>Bacteroidota</taxon>
        <taxon>Cytophagia</taxon>
        <taxon>Cytophagales</taxon>
        <taxon>Persicobacteraceae</taxon>
        <taxon>Fulvitalea</taxon>
    </lineage>
</organism>
<reference evidence="3 4" key="1">
    <citation type="submission" date="2021-12" db="EMBL/GenBank/DDBJ databases">
        <title>Genome sequencing of bacteria with rrn-lacking chromosome and rrn-plasmid.</title>
        <authorList>
            <person name="Anda M."/>
            <person name="Iwasaki W."/>
        </authorList>
    </citation>
    <scope>NUCLEOTIDE SEQUENCE [LARGE SCALE GENOMIC DNA]</scope>
    <source>
        <strain evidence="3 4">DSM 100852</strain>
    </source>
</reference>
<feature type="transmembrane region" description="Helical" evidence="1">
    <location>
        <begin position="17"/>
        <end position="37"/>
    </location>
</feature>
<dbReference type="RefSeq" id="WP_338392662.1">
    <property type="nucleotide sequence ID" value="NZ_AP025314.1"/>
</dbReference>
<sequence length="261" mass="29969">MQKLNIRDLLYLYGRQITLTSVMVVILAAITCGDLMAQRRNRKAKKPRYTKLNLPNYDQRKLHYGFLIGVYSSNFAVRYADAYNNTTKYDGLLNVEAIPKYGFSLGFIGNLKIADFFDVRITPKVDFNEFELRYRFKDGAESDYLTDRDLVENTMVSIPVLLRFLSQRRGNYRMYMIGGLAPSFQASGKGGEDVVLNIKKTNLTAEFGFGAEFYMPFSKFSPELRFSLGLLDMLDDNPERNVTGAIDRLTTHSITLYLQFH</sequence>
<dbReference type="Proteomes" id="UP001348817">
    <property type="component" value="Chromosome"/>
</dbReference>
<keyword evidence="1" id="KW-0472">Membrane</keyword>
<feature type="domain" description="Outer membrane protein beta-barrel" evidence="2">
    <location>
        <begin position="47"/>
        <end position="234"/>
    </location>
</feature>
<evidence type="ECO:0000259" key="2">
    <source>
        <dbReference type="Pfam" id="PF13568"/>
    </source>
</evidence>
<keyword evidence="1" id="KW-0812">Transmembrane</keyword>
<name>A0AAU9CSQ9_9BACT</name>
<proteinExistence type="predicted"/>
<dbReference type="Pfam" id="PF13568">
    <property type="entry name" value="OMP_b-brl_2"/>
    <property type="match status" value="1"/>
</dbReference>
<evidence type="ECO:0000313" key="4">
    <source>
        <dbReference type="Proteomes" id="UP001348817"/>
    </source>
</evidence>
<dbReference type="InterPro" id="IPR025665">
    <property type="entry name" value="Beta-barrel_OMP_2"/>
</dbReference>
<gene>
    <name evidence="3" type="ORF">FUAX_35800</name>
</gene>
<evidence type="ECO:0000313" key="3">
    <source>
        <dbReference type="EMBL" id="BDD11148.1"/>
    </source>
</evidence>
<accession>A0AAU9CSQ9</accession>
<dbReference type="KEGG" id="fax:FUAX_35800"/>
<keyword evidence="4" id="KW-1185">Reference proteome</keyword>
<protein>
    <recommendedName>
        <fullName evidence="2">Outer membrane protein beta-barrel domain-containing protein</fullName>
    </recommendedName>
</protein>
<keyword evidence="1" id="KW-1133">Transmembrane helix</keyword>
<evidence type="ECO:0000256" key="1">
    <source>
        <dbReference type="SAM" id="Phobius"/>
    </source>
</evidence>